<organism evidence="2 3">
    <name type="scientific">Durusdinium trenchii</name>
    <dbReference type="NCBI Taxonomy" id="1381693"/>
    <lineage>
        <taxon>Eukaryota</taxon>
        <taxon>Sar</taxon>
        <taxon>Alveolata</taxon>
        <taxon>Dinophyceae</taxon>
        <taxon>Suessiales</taxon>
        <taxon>Symbiodiniaceae</taxon>
        <taxon>Durusdinium</taxon>
    </lineage>
</organism>
<accession>A0ABP0NYR6</accession>
<dbReference type="Proteomes" id="UP001642484">
    <property type="component" value="Unassembled WGS sequence"/>
</dbReference>
<feature type="compositionally biased region" description="Basic residues" evidence="1">
    <location>
        <begin position="514"/>
        <end position="523"/>
    </location>
</feature>
<feature type="region of interest" description="Disordered" evidence="1">
    <location>
        <begin position="498"/>
        <end position="532"/>
    </location>
</feature>
<comment type="caution">
    <text evidence="2">The sequence shown here is derived from an EMBL/GenBank/DDBJ whole genome shotgun (WGS) entry which is preliminary data.</text>
</comment>
<dbReference type="SUPFAM" id="SSF51197">
    <property type="entry name" value="Clavaminate synthase-like"/>
    <property type="match status" value="1"/>
</dbReference>
<evidence type="ECO:0000256" key="1">
    <source>
        <dbReference type="SAM" id="MobiDB-lite"/>
    </source>
</evidence>
<name>A0ABP0NYR6_9DINO</name>
<reference evidence="2 3" key="1">
    <citation type="submission" date="2024-02" db="EMBL/GenBank/DDBJ databases">
        <authorList>
            <person name="Chen Y."/>
            <person name="Shah S."/>
            <person name="Dougan E. K."/>
            <person name="Thang M."/>
            <person name="Chan C."/>
        </authorList>
    </citation>
    <scope>NUCLEOTIDE SEQUENCE [LARGE SCALE GENOMIC DNA]</scope>
</reference>
<sequence length="576" mass="63971">MAEAEVVERFPATVQVVGAPEPVINQHYKRVTLAQLRQHKKVKQQMANGLDVAYMGERPDQKRRWPYIWFQHDQIKIAMMGDNSSRYFANLHPFGFGPTQQWVDAENQFLTELRVLPAKGSDTDSSEACELELEPEKEANCPQLEEVHRAELREQGFTVVGPTAAFRCAVLDALRLANMLLGAAVNWSLGNFSAPWADKLLASNSEGAGLRNPFASPGRPFRCHNLRVRLNDEASAPFAKVLSFILPLAEELMQEPVEVPNCCQLASLPPDGAPTSDWTSQGDQTTTYHVDGRGQLKNNIALIVGVALTPPERSSSSWGAFVCHPGSHRNARLHQQYTDQYEGRVEPMDLGSPHMVPLGQADLLVAHPLLAHRRSQNWTGGESCFSVAAPLCFGALAVWGDPWSHVFAWPSWRMNVAFLSCTTVGGRHQSQSVGRVSASPKQGALKASDCSSRSKNNIQRSCSWRHWVYYRLRPRSAQQNPSWQDGVLEDPLGILPGLATGRDGAGKPSELGSSRKKRRRKQAAARSGRERQEFGRRRKALGWMFDVHSASWFQECLLYCAMVNCLALHATCGCEI</sequence>
<dbReference type="EMBL" id="CAXAMN010022384">
    <property type="protein sequence ID" value="CAK9068923.1"/>
    <property type="molecule type" value="Genomic_DNA"/>
</dbReference>
<proteinExistence type="predicted"/>
<gene>
    <name evidence="2" type="ORF">CCMP2556_LOCUS33879</name>
</gene>
<feature type="region of interest" description="Disordered" evidence="1">
    <location>
        <begin position="432"/>
        <end position="455"/>
    </location>
</feature>
<evidence type="ECO:0000313" key="3">
    <source>
        <dbReference type="Proteomes" id="UP001642484"/>
    </source>
</evidence>
<protein>
    <submittedName>
        <fullName evidence="2">Uncharacterized protein</fullName>
    </submittedName>
</protein>
<keyword evidence="3" id="KW-1185">Reference proteome</keyword>
<evidence type="ECO:0000313" key="2">
    <source>
        <dbReference type="EMBL" id="CAK9068923.1"/>
    </source>
</evidence>